<accession>A0AAV2D5W8</accession>
<name>A0AAV2D5W8_9ROSI</name>
<organism evidence="3 4">
    <name type="scientific">Linum trigynum</name>
    <dbReference type="NCBI Taxonomy" id="586398"/>
    <lineage>
        <taxon>Eukaryota</taxon>
        <taxon>Viridiplantae</taxon>
        <taxon>Streptophyta</taxon>
        <taxon>Embryophyta</taxon>
        <taxon>Tracheophyta</taxon>
        <taxon>Spermatophyta</taxon>
        <taxon>Magnoliopsida</taxon>
        <taxon>eudicotyledons</taxon>
        <taxon>Gunneridae</taxon>
        <taxon>Pentapetalae</taxon>
        <taxon>rosids</taxon>
        <taxon>fabids</taxon>
        <taxon>Malpighiales</taxon>
        <taxon>Linaceae</taxon>
        <taxon>Linum</taxon>
    </lineage>
</organism>
<feature type="transmembrane region" description="Helical" evidence="2">
    <location>
        <begin position="12"/>
        <end position="28"/>
    </location>
</feature>
<feature type="region of interest" description="Disordered" evidence="1">
    <location>
        <begin position="70"/>
        <end position="99"/>
    </location>
</feature>
<evidence type="ECO:0000256" key="2">
    <source>
        <dbReference type="SAM" id="Phobius"/>
    </source>
</evidence>
<feature type="compositionally biased region" description="Low complexity" evidence="1">
    <location>
        <begin position="74"/>
        <end position="90"/>
    </location>
</feature>
<keyword evidence="4" id="KW-1185">Reference proteome</keyword>
<evidence type="ECO:0000313" key="3">
    <source>
        <dbReference type="EMBL" id="CAL1368181.1"/>
    </source>
</evidence>
<dbReference type="EMBL" id="OZ034815">
    <property type="protein sequence ID" value="CAL1368181.1"/>
    <property type="molecule type" value="Genomic_DNA"/>
</dbReference>
<dbReference type="AlphaFoldDB" id="A0AAV2D5W8"/>
<proteinExistence type="predicted"/>
<keyword evidence="2" id="KW-0812">Transmembrane</keyword>
<keyword evidence="2" id="KW-0472">Membrane</keyword>
<keyword evidence="2" id="KW-1133">Transmembrane helix</keyword>
<evidence type="ECO:0000313" key="4">
    <source>
        <dbReference type="Proteomes" id="UP001497516"/>
    </source>
</evidence>
<evidence type="ECO:0000256" key="1">
    <source>
        <dbReference type="SAM" id="MobiDB-lite"/>
    </source>
</evidence>
<gene>
    <name evidence="3" type="ORF">LTRI10_LOCUS11450</name>
</gene>
<sequence>MVEDDGPRPYPFFLILYLINLAPILSVGRPKEVEEATFHSVRLPPTLFQNNFHSVRDMLQLLGRWLCPEKRSSKSSGASGESGGDCSCSSYAASKGSFD</sequence>
<reference evidence="3 4" key="1">
    <citation type="submission" date="2024-04" db="EMBL/GenBank/DDBJ databases">
        <authorList>
            <person name="Fracassetti M."/>
        </authorList>
    </citation>
    <scope>NUCLEOTIDE SEQUENCE [LARGE SCALE GENOMIC DNA]</scope>
</reference>
<protein>
    <submittedName>
        <fullName evidence="3">Uncharacterized protein</fullName>
    </submittedName>
</protein>
<dbReference type="Proteomes" id="UP001497516">
    <property type="component" value="Chromosome 2"/>
</dbReference>